<evidence type="ECO:0000313" key="3">
    <source>
        <dbReference type="Proteomes" id="UP000180235"/>
    </source>
</evidence>
<dbReference type="EMBL" id="CP017675">
    <property type="protein sequence ID" value="APB34968.1"/>
    <property type="molecule type" value="Genomic_DNA"/>
</dbReference>
<dbReference type="GO" id="GO:0016746">
    <property type="term" value="F:acyltransferase activity"/>
    <property type="evidence" value="ECO:0007669"/>
    <property type="project" value="UniProtKB-KW"/>
</dbReference>
<dbReference type="SMART" id="SM00563">
    <property type="entry name" value="PlsC"/>
    <property type="match status" value="1"/>
</dbReference>
<dbReference type="Pfam" id="PF01553">
    <property type="entry name" value="Acyltransferase"/>
    <property type="match status" value="1"/>
</dbReference>
<dbReference type="SUPFAM" id="SSF69593">
    <property type="entry name" value="Glycerol-3-phosphate (1)-acyltransferase"/>
    <property type="match status" value="1"/>
</dbReference>
<keyword evidence="2" id="KW-0012">Acyltransferase</keyword>
<accession>A0A1J0AGD3</accession>
<organism evidence="2 3">
    <name type="scientific">Gloeomargarita lithophora Alchichica-D10</name>
    <dbReference type="NCBI Taxonomy" id="1188229"/>
    <lineage>
        <taxon>Bacteria</taxon>
        <taxon>Bacillati</taxon>
        <taxon>Cyanobacteriota</taxon>
        <taxon>Cyanophyceae</taxon>
        <taxon>Gloeomargaritales</taxon>
        <taxon>Gloeomargaritaceae</taxon>
        <taxon>Gloeomargarita</taxon>
    </lineage>
</organism>
<proteinExistence type="predicted"/>
<keyword evidence="2" id="KW-0808">Transferase</keyword>
<protein>
    <submittedName>
        <fullName evidence="2">Phospholipid/glycerol acyltransferase</fullName>
    </submittedName>
</protein>
<dbReference type="KEGG" id="glt:GlitD10_2627"/>
<feature type="domain" description="Phospholipid/glycerol acyltransferase" evidence="1">
    <location>
        <begin position="32"/>
        <end position="176"/>
    </location>
</feature>
<gene>
    <name evidence="2" type="ORF">GlitD10_2627</name>
</gene>
<evidence type="ECO:0000313" key="2">
    <source>
        <dbReference type="EMBL" id="APB34968.1"/>
    </source>
</evidence>
<dbReference type="OrthoDB" id="524611at2"/>
<dbReference type="InterPro" id="IPR002123">
    <property type="entry name" value="Plipid/glycerol_acylTrfase"/>
</dbReference>
<reference evidence="2 3" key="1">
    <citation type="submission" date="2016-10" db="EMBL/GenBank/DDBJ databases">
        <title>Description of Gloeomargarita lithophora gen. nov., sp. nov., a thylakoid-bearing basal-branching cyanobacterium with intracellular carbonates, and proposal for Gloeomargaritales ord. nov.</title>
        <authorList>
            <person name="Moreira D."/>
            <person name="Tavera R."/>
            <person name="Benzerara K."/>
            <person name="Skouri-Panet F."/>
            <person name="Couradeau E."/>
            <person name="Gerard E."/>
            <person name="Loussert C."/>
            <person name="Novelo E."/>
            <person name="Zivanovic Y."/>
            <person name="Lopez-Garcia P."/>
        </authorList>
    </citation>
    <scope>NUCLEOTIDE SEQUENCE [LARGE SCALE GENOMIC DNA]</scope>
    <source>
        <strain evidence="2 3">D10</strain>
    </source>
</reference>
<sequence length="425" mass="48460">MRTQLKIAQVRVEGAATLVPWYEQVQKNQARVLLAFRHPTLDDPYMILYLLSRSVPQAARGLGVKLKLPLHNYFIYDRGIPLWAGRWVGWLFSRLGGIPIQRGRSDRTAIKTIRELLVRGGMPLTVAPEGGINSHSERLAPLEPGLPQMGFWCLEDLAKQGQEMPVVVIPIGIQYGFLHPPWEKISELLAKMETWCGLPVAQPLPTEPTARQEHLYARLLGLADYLLTQMEAFYARFYHHSQASIAPDTDLGINAHLKIRLERLREAALAITEAFFGVKGEGTTIDRCRRLESAGWEWLYRQDWAELSPMARNLADRIAQEAELRLWHMQLVERLTSVTGDYVREKPTADRFAEITLILWSVVTHLRGKNQPANLGQRWVAIRVGEPLRLNDYWDTYQSNRKAARQVVNEVTDTLAQRLQALIVG</sequence>
<dbReference type="Proteomes" id="UP000180235">
    <property type="component" value="Chromosome"/>
</dbReference>
<evidence type="ECO:0000259" key="1">
    <source>
        <dbReference type="SMART" id="SM00563"/>
    </source>
</evidence>
<keyword evidence="3" id="KW-1185">Reference proteome</keyword>
<dbReference type="AlphaFoldDB" id="A0A1J0AGD3"/>
<dbReference type="STRING" id="1188229.GlitD10_2627"/>
<name>A0A1J0AGD3_9CYAN</name>